<evidence type="ECO:0000313" key="1">
    <source>
        <dbReference type="EMBL" id="PIU98242.1"/>
    </source>
</evidence>
<evidence type="ECO:0000313" key="2">
    <source>
        <dbReference type="Proteomes" id="UP000228949"/>
    </source>
</evidence>
<comment type="caution">
    <text evidence="1">The sequence shown here is derived from an EMBL/GenBank/DDBJ whole genome shotgun (WGS) entry which is preliminary data.</text>
</comment>
<dbReference type="Proteomes" id="UP000228949">
    <property type="component" value="Unassembled WGS sequence"/>
</dbReference>
<proteinExistence type="predicted"/>
<dbReference type="AlphaFoldDB" id="A0A2M7B5C2"/>
<name>A0A2M7B5C2_9BACT</name>
<dbReference type="EMBL" id="PEVJ01000061">
    <property type="protein sequence ID" value="PIU98242.1"/>
    <property type="molecule type" value="Genomic_DNA"/>
</dbReference>
<gene>
    <name evidence="1" type="ORF">COS61_02480</name>
</gene>
<protein>
    <submittedName>
        <fullName evidence="1">Uncharacterized protein</fullName>
    </submittedName>
</protein>
<sequence>MAKLRMKKFIGWIAILSLLLMSVPIMPGGQAATLTKVKDTISDSDLGVDANHEIAFTYTTAVPVDGQIKITFDPASQSFDLTGITVDDIDWSVTTTDRALGASQSGDGTISGVTINTTGDFILIDIATGTDQAIPANATSTIKIGTNASGGVNQINNPSTAGSYKILIETKDASDALIDSADAMVAIIDDVVVTATVSATLTFTVSAVGSKETNQGVNGAWNDATSTATTLAFGTLTVNSSSTMAQDLAVTTNASDGFTVNIFQDQNLTSAGSDDIDCFQDSSCVAYTSASAWAAPAGTLNTEGTYGHFGITSQDATLGTTCANDYYGNDLWAGLTGTTQAEVMCHTGAADGSTADKGATRVGFNIEISALQEAGDYTNTLTYIATPTY</sequence>
<organism evidence="1 2">
    <name type="scientific">Candidatus Wolfebacteria bacterium CG03_land_8_20_14_0_80_40_12</name>
    <dbReference type="NCBI Taxonomy" id="1975069"/>
    <lineage>
        <taxon>Bacteria</taxon>
        <taxon>Candidatus Wolfeibacteriota</taxon>
    </lineage>
</organism>
<accession>A0A2M7B5C2</accession>
<reference evidence="2" key="1">
    <citation type="submission" date="2017-09" db="EMBL/GenBank/DDBJ databases">
        <title>Depth-based differentiation of microbial function through sediment-hosted aquifers and enrichment of novel symbionts in the deep terrestrial subsurface.</title>
        <authorList>
            <person name="Probst A.J."/>
            <person name="Ladd B."/>
            <person name="Jarett J.K."/>
            <person name="Geller-Mcgrath D.E."/>
            <person name="Sieber C.M.K."/>
            <person name="Emerson J.B."/>
            <person name="Anantharaman K."/>
            <person name="Thomas B.C."/>
            <person name="Malmstrom R."/>
            <person name="Stieglmeier M."/>
            <person name="Klingl A."/>
            <person name="Woyke T."/>
            <person name="Ryan C.M."/>
            <person name="Banfield J.F."/>
        </authorList>
    </citation>
    <scope>NUCLEOTIDE SEQUENCE [LARGE SCALE GENOMIC DNA]</scope>
</reference>